<sequence>MLTRDRVRFGSGAPTGVSTGPTDTEVAFGDFDITDDLIVRGVNGVTTPQTTFKWRSDLPSDTVFELLGDYNLDGTVDSLSDYTAWRNRLGSTTSLVADGDDDGIVDADDNLIRNANFGNTFAISNVTV</sequence>
<feature type="region of interest" description="Disordered" evidence="1">
    <location>
        <begin position="1"/>
        <end position="21"/>
    </location>
</feature>
<dbReference type="EMBL" id="JAMXLR010000051">
    <property type="protein sequence ID" value="MCO6045135.1"/>
    <property type="molecule type" value="Genomic_DNA"/>
</dbReference>
<keyword evidence="3" id="KW-1185">Reference proteome</keyword>
<accession>A0A9X2FA63</accession>
<dbReference type="Proteomes" id="UP001155241">
    <property type="component" value="Unassembled WGS sequence"/>
</dbReference>
<proteinExistence type="predicted"/>
<reference evidence="2" key="1">
    <citation type="submission" date="2022-06" db="EMBL/GenBank/DDBJ databases">
        <title>Aeoliella straminimaris, a novel planctomycete from sediments.</title>
        <authorList>
            <person name="Vitorino I.R."/>
            <person name="Lage O.M."/>
        </authorList>
    </citation>
    <scope>NUCLEOTIDE SEQUENCE</scope>
    <source>
        <strain evidence="2">ICT_H6.2</strain>
    </source>
</reference>
<gene>
    <name evidence="2" type="ORF">NG895_14585</name>
</gene>
<evidence type="ECO:0000313" key="3">
    <source>
        <dbReference type="Proteomes" id="UP001155241"/>
    </source>
</evidence>
<evidence type="ECO:0000256" key="1">
    <source>
        <dbReference type="SAM" id="MobiDB-lite"/>
    </source>
</evidence>
<name>A0A9X2FA63_9BACT</name>
<comment type="caution">
    <text evidence="2">The sequence shown here is derived from an EMBL/GenBank/DDBJ whole genome shotgun (WGS) entry which is preliminary data.</text>
</comment>
<evidence type="ECO:0000313" key="2">
    <source>
        <dbReference type="EMBL" id="MCO6045135.1"/>
    </source>
</evidence>
<protein>
    <submittedName>
        <fullName evidence="2">Uncharacterized protein</fullName>
    </submittedName>
</protein>
<dbReference type="AlphaFoldDB" id="A0A9X2FA63"/>
<dbReference type="RefSeq" id="WP_252853245.1">
    <property type="nucleotide sequence ID" value="NZ_JAMXLR010000051.1"/>
</dbReference>
<organism evidence="2 3">
    <name type="scientific">Aeoliella straminimaris</name>
    <dbReference type="NCBI Taxonomy" id="2954799"/>
    <lineage>
        <taxon>Bacteria</taxon>
        <taxon>Pseudomonadati</taxon>
        <taxon>Planctomycetota</taxon>
        <taxon>Planctomycetia</taxon>
        <taxon>Pirellulales</taxon>
        <taxon>Lacipirellulaceae</taxon>
        <taxon>Aeoliella</taxon>
    </lineage>
</organism>